<dbReference type="InterPro" id="IPR050090">
    <property type="entry name" value="Tyrosine_recombinase_XerCD"/>
</dbReference>
<accession>A0ABT2Y429</accession>
<dbReference type="Proteomes" id="UP001177160">
    <property type="component" value="Unassembled WGS sequence"/>
</dbReference>
<dbReference type="Pfam" id="PF00589">
    <property type="entry name" value="Phage_integrase"/>
    <property type="match status" value="1"/>
</dbReference>
<evidence type="ECO:0000256" key="5">
    <source>
        <dbReference type="PROSITE-ProRule" id="PRU01248"/>
    </source>
</evidence>
<keyword evidence="2" id="KW-0229">DNA integration</keyword>
<evidence type="ECO:0000313" key="8">
    <source>
        <dbReference type="EMBL" id="MCV2231488.1"/>
    </source>
</evidence>
<feature type="domain" description="Core-binding (CB)" evidence="7">
    <location>
        <begin position="4"/>
        <end position="83"/>
    </location>
</feature>
<dbReference type="PANTHER" id="PTHR30349">
    <property type="entry name" value="PHAGE INTEGRASE-RELATED"/>
    <property type="match status" value="1"/>
</dbReference>
<dbReference type="InterPro" id="IPR013762">
    <property type="entry name" value="Integrase-like_cat_sf"/>
</dbReference>
<dbReference type="PANTHER" id="PTHR30349:SF41">
    <property type="entry name" value="INTEGRASE_RECOMBINASE PROTEIN MJ0367-RELATED"/>
    <property type="match status" value="1"/>
</dbReference>
<evidence type="ECO:0000313" key="9">
    <source>
        <dbReference type="Proteomes" id="UP001177160"/>
    </source>
</evidence>
<evidence type="ECO:0000259" key="6">
    <source>
        <dbReference type="PROSITE" id="PS51898"/>
    </source>
</evidence>
<sequence>MITHPLEALSEQYLSEKKLAASSLKSYRIAYKHFTQYLKQHDITYPKTSDVIKYRDYKREIGCSTYYIHIHISALKGLYNYLSLNQKRLSLPEVYQYDIMMPIKSERIQKQMVKPVLTLEEARQLILFTKEQRRFIWHYRNHAIISLMLTSGLTVHQVVHAKRADFVEMDGTDVLYIVRRTGQNKTRVKLSKGTILVIKDYLSKRKDDNPHLFCAHKNKPTHQPLERMFFYTMFRKVLKETGLEYTEITPHCLRHTAALFNLERGGSIEQTKALLGHVNIQSTLVYQAYLDRMKNDSEYQIESMLLHEDDWKSDVFLMYILFD</sequence>
<comment type="similarity">
    <text evidence="1">Belongs to the 'phage' integrase family.</text>
</comment>
<dbReference type="InterPro" id="IPR002104">
    <property type="entry name" value="Integrase_catalytic"/>
</dbReference>
<dbReference type="InterPro" id="IPR004107">
    <property type="entry name" value="Integrase_SAM-like_N"/>
</dbReference>
<dbReference type="InterPro" id="IPR010998">
    <property type="entry name" value="Integrase_recombinase_N"/>
</dbReference>
<dbReference type="Pfam" id="PF02899">
    <property type="entry name" value="Phage_int_SAM_1"/>
    <property type="match status" value="1"/>
</dbReference>
<comment type="caution">
    <text evidence="8">The sequence shown here is derived from an EMBL/GenBank/DDBJ whole genome shotgun (WGS) entry which is preliminary data.</text>
</comment>
<dbReference type="InterPro" id="IPR044068">
    <property type="entry name" value="CB"/>
</dbReference>
<organism evidence="8 9">
    <name type="scientific">Paracholeplasma manati</name>
    <dbReference type="NCBI Taxonomy" id="591373"/>
    <lineage>
        <taxon>Bacteria</taxon>
        <taxon>Bacillati</taxon>
        <taxon>Mycoplasmatota</taxon>
        <taxon>Mollicutes</taxon>
        <taxon>Acholeplasmatales</taxon>
        <taxon>Acholeplasmataceae</taxon>
        <taxon>Paracholeplasma</taxon>
    </lineage>
</organism>
<keyword evidence="3 5" id="KW-0238">DNA-binding</keyword>
<evidence type="ECO:0000256" key="3">
    <source>
        <dbReference type="ARBA" id="ARBA00023125"/>
    </source>
</evidence>
<keyword evidence="9" id="KW-1185">Reference proteome</keyword>
<dbReference type="Gene3D" id="1.10.150.130">
    <property type="match status" value="1"/>
</dbReference>
<dbReference type="Gene3D" id="1.10.443.10">
    <property type="entry name" value="Intergrase catalytic core"/>
    <property type="match status" value="1"/>
</dbReference>
<dbReference type="PROSITE" id="PS51900">
    <property type="entry name" value="CB"/>
    <property type="match status" value="1"/>
</dbReference>
<feature type="domain" description="Tyr recombinase" evidence="6">
    <location>
        <begin position="112"/>
        <end position="305"/>
    </location>
</feature>
<keyword evidence="4" id="KW-0233">DNA recombination</keyword>
<dbReference type="SUPFAM" id="SSF56349">
    <property type="entry name" value="DNA breaking-rejoining enzymes"/>
    <property type="match status" value="1"/>
</dbReference>
<dbReference type="PROSITE" id="PS51898">
    <property type="entry name" value="TYR_RECOMBINASE"/>
    <property type="match status" value="1"/>
</dbReference>
<proteinExistence type="inferred from homology"/>
<dbReference type="InterPro" id="IPR011010">
    <property type="entry name" value="DNA_brk_join_enz"/>
</dbReference>
<dbReference type="EMBL" id="JAOVQM010000001">
    <property type="protein sequence ID" value="MCV2231488.1"/>
    <property type="molecule type" value="Genomic_DNA"/>
</dbReference>
<evidence type="ECO:0000259" key="7">
    <source>
        <dbReference type="PROSITE" id="PS51900"/>
    </source>
</evidence>
<evidence type="ECO:0000256" key="2">
    <source>
        <dbReference type="ARBA" id="ARBA00022908"/>
    </source>
</evidence>
<evidence type="ECO:0000256" key="4">
    <source>
        <dbReference type="ARBA" id="ARBA00023172"/>
    </source>
</evidence>
<gene>
    <name evidence="8" type="ORF">N7548_01425</name>
</gene>
<protein>
    <submittedName>
        <fullName evidence="8">Site-specific integrase</fullName>
    </submittedName>
</protein>
<reference evidence="8" key="1">
    <citation type="submission" date="2022-09" db="EMBL/GenBank/DDBJ databases">
        <title>Novel Mycoplasma species identified in domestic and wild animals.</title>
        <authorList>
            <person name="Volokhov D.V."/>
            <person name="Furtak V.A."/>
            <person name="Zagorodnyaya T.A."/>
        </authorList>
    </citation>
    <scope>NUCLEOTIDE SEQUENCE</scope>
    <source>
        <strain evidence="8">Oakley</strain>
    </source>
</reference>
<name>A0ABT2Y429_9MOLU</name>
<evidence type="ECO:0000256" key="1">
    <source>
        <dbReference type="ARBA" id="ARBA00008857"/>
    </source>
</evidence>
<dbReference type="RefSeq" id="WP_263607610.1">
    <property type="nucleotide sequence ID" value="NZ_JAOVQM010000001.1"/>
</dbReference>